<dbReference type="AlphaFoldDB" id="A0A0V0RR60"/>
<gene>
    <name evidence="11" type="primary">sde2</name>
    <name evidence="11" type="ORF">T07_9288</name>
</gene>
<accession>A0A0V0RR60</accession>
<dbReference type="Proteomes" id="UP000054630">
    <property type="component" value="Unassembled WGS sequence"/>
</dbReference>
<feature type="region of interest" description="Disordered" evidence="9">
    <location>
        <begin position="198"/>
        <end position="219"/>
    </location>
</feature>
<dbReference type="Pfam" id="PF22782">
    <property type="entry name" value="SDE2"/>
    <property type="match status" value="1"/>
</dbReference>
<dbReference type="PANTHER" id="PTHR12786">
    <property type="entry name" value="SPLICING FACTOR SF3A-RELATED"/>
    <property type="match status" value="1"/>
</dbReference>
<dbReference type="GO" id="GO:0008380">
    <property type="term" value="P:RNA splicing"/>
    <property type="evidence" value="ECO:0007669"/>
    <property type="project" value="UniProtKB-KW"/>
</dbReference>
<feature type="non-terminal residue" evidence="11">
    <location>
        <position position="1"/>
    </location>
</feature>
<name>A0A0V0RR60_9BILA</name>
<evidence type="ECO:0000256" key="6">
    <source>
        <dbReference type="ARBA" id="ARBA00023187"/>
    </source>
</evidence>
<dbReference type="InterPro" id="IPR051421">
    <property type="entry name" value="RNA_Proc_DNA_Dmg_Regulator"/>
</dbReference>
<dbReference type="GO" id="GO:0005737">
    <property type="term" value="C:cytoplasm"/>
    <property type="evidence" value="ECO:0007669"/>
    <property type="project" value="UniProtKB-SubCell"/>
</dbReference>
<keyword evidence="8" id="KW-0131">Cell cycle</keyword>
<keyword evidence="7" id="KW-0539">Nucleus</keyword>
<keyword evidence="5" id="KW-0507">mRNA processing</keyword>
<comment type="caution">
    <text evidence="11">The sequence shown here is derived from an EMBL/GenBank/DDBJ whole genome shotgun (WGS) entry which is preliminary data.</text>
</comment>
<comment type="subcellular location">
    <subcellularLocation>
        <location evidence="2">Cytoplasm</location>
    </subcellularLocation>
    <subcellularLocation>
        <location evidence="1">Nucleus</location>
    </subcellularLocation>
</comment>
<keyword evidence="6" id="KW-0508">mRNA splicing</keyword>
<dbReference type="STRING" id="6336.A0A0V0RR60"/>
<dbReference type="PANTHER" id="PTHR12786:SF1">
    <property type="entry name" value="SPLICING REGULATOR SDE2"/>
    <property type="match status" value="1"/>
</dbReference>
<reference evidence="11 12" key="1">
    <citation type="submission" date="2015-01" db="EMBL/GenBank/DDBJ databases">
        <title>Evolution of Trichinella species and genotypes.</title>
        <authorList>
            <person name="Korhonen P.K."/>
            <person name="Edoardo P."/>
            <person name="Giuseppe L.R."/>
            <person name="Gasser R.B."/>
        </authorList>
    </citation>
    <scope>NUCLEOTIDE SEQUENCE [LARGE SCALE GENOMIC DNA]</scope>
    <source>
        <strain evidence="11">ISS37</strain>
    </source>
</reference>
<feature type="domain" description="SDE2-like" evidence="10">
    <location>
        <begin position="55"/>
        <end position="151"/>
    </location>
</feature>
<evidence type="ECO:0000256" key="9">
    <source>
        <dbReference type="SAM" id="MobiDB-lite"/>
    </source>
</evidence>
<proteinExistence type="inferred from homology"/>
<dbReference type="OrthoDB" id="7869097at2759"/>
<evidence type="ECO:0000313" key="12">
    <source>
        <dbReference type="Proteomes" id="UP000054630"/>
    </source>
</evidence>
<keyword evidence="12" id="KW-1185">Reference proteome</keyword>
<sequence length="253" mass="29236">LNRYCELFVNMKIPLQELLLLERTSYSVLLNGKIIYDWTSLKEDDPYEVRVKLCGGKGGFGSLLRSFGSQFYRSTNRDMCRDLSGRRLKNKKDEDRLRKYIEVLTARRKMMRKRMEERYERLKRVPTHNFDDEQYSKSKKTILEETDNALKEGMHISVLSILVKCFSDCIKKFLGLSAKNKNVKKDVKSDAAEINNETENSVAKNATKKERNSTSASKLSTDIRGGMWIGVDLSEYHSDSSDNEIADEKSKVC</sequence>
<evidence type="ECO:0000256" key="7">
    <source>
        <dbReference type="ARBA" id="ARBA00023242"/>
    </source>
</evidence>
<protein>
    <submittedName>
        <fullName evidence="11">Protein SDE2-like protein</fullName>
    </submittedName>
</protein>
<evidence type="ECO:0000256" key="3">
    <source>
        <dbReference type="ARBA" id="ARBA00008726"/>
    </source>
</evidence>
<organism evidence="11 12">
    <name type="scientific">Trichinella nelsoni</name>
    <dbReference type="NCBI Taxonomy" id="6336"/>
    <lineage>
        <taxon>Eukaryota</taxon>
        <taxon>Metazoa</taxon>
        <taxon>Ecdysozoa</taxon>
        <taxon>Nematoda</taxon>
        <taxon>Enoplea</taxon>
        <taxon>Dorylaimia</taxon>
        <taxon>Trichinellida</taxon>
        <taxon>Trichinellidae</taxon>
        <taxon>Trichinella</taxon>
    </lineage>
</organism>
<evidence type="ECO:0000256" key="4">
    <source>
        <dbReference type="ARBA" id="ARBA00022490"/>
    </source>
</evidence>
<evidence type="ECO:0000313" key="11">
    <source>
        <dbReference type="EMBL" id="KRX16976.1"/>
    </source>
</evidence>
<dbReference type="EMBL" id="JYDL01000096">
    <property type="protein sequence ID" value="KRX16976.1"/>
    <property type="molecule type" value="Genomic_DNA"/>
</dbReference>
<keyword evidence="4" id="KW-0963">Cytoplasm</keyword>
<evidence type="ECO:0000256" key="8">
    <source>
        <dbReference type="ARBA" id="ARBA00023306"/>
    </source>
</evidence>
<dbReference type="GO" id="GO:0005634">
    <property type="term" value="C:nucleus"/>
    <property type="evidence" value="ECO:0007669"/>
    <property type="project" value="UniProtKB-SubCell"/>
</dbReference>
<evidence type="ECO:0000256" key="2">
    <source>
        <dbReference type="ARBA" id="ARBA00004496"/>
    </source>
</evidence>
<evidence type="ECO:0000256" key="1">
    <source>
        <dbReference type="ARBA" id="ARBA00004123"/>
    </source>
</evidence>
<evidence type="ECO:0000259" key="10">
    <source>
        <dbReference type="Pfam" id="PF22782"/>
    </source>
</evidence>
<evidence type="ECO:0000256" key="5">
    <source>
        <dbReference type="ARBA" id="ARBA00022664"/>
    </source>
</evidence>
<dbReference type="GO" id="GO:0006397">
    <property type="term" value="P:mRNA processing"/>
    <property type="evidence" value="ECO:0007669"/>
    <property type="project" value="UniProtKB-KW"/>
</dbReference>
<comment type="similarity">
    <text evidence="3">Belongs to the SDE2 family.</text>
</comment>
<dbReference type="InterPro" id="IPR053822">
    <property type="entry name" value="SDE2-like_dom"/>
</dbReference>